<organism evidence="8 9">
    <name type="scientific">Amblyomma americanum</name>
    <name type="common">Lone star tick</name>
    <dbReference type="NCBI Taxonomy" id="6943"/>
    <lineage>
        <taxon>Eukaryota</taxon>
        <taxon>Metazoa</taxon>
        <taxon>Ecdysozoa</taxon>
        <taxon>Arthropoda</taxon>
        <taxon>Chelicerata</taxon>
        <taxon>Arachnida</taxon>
        <taxon>Acari</taxon>
        <taxon>Parasitiformes</taxon>
        <taxon>Ixodida</taxon>
        <taxon>Ixodoidea</taxon>
        <taxon>Ixodidae</taxon>
        <taxon>Amblyomminae</taxon>
        <taxon>Amblyomma</taxon>
    </lineage>
</organism>
<evidence type="ECO:0000256" key="3">
    <source>
        <dbReference type="ARBA" id="ARBA00022989"/>
    </source>
</evidence>
<keyword evidence="3 6" id="KW-1133">Transmembrane helix</keyword>
<evidence type="ECO:0000259" key="7">
    <source>
        <dbReference type="PROSITE" id="PS50261"/>
    </source>
</evidence>
<comment type="subcellular location">
    <subcellularLocation>
        <location evidence="1">Membrane</location>
        <topology evidence="1">Multi-pass membrane protein</topology>
    </subcellularLocation>
</comment>
<dbReference type="GO" id="GO:0007166">
    <property type="term" value="P:cell surface receptor signaling pathway"/>
    <property type="evidence" value="ECO:0007669"/>
    <property type="project" value="InterPro"/>
</dbReference>
<dbReference type="InterPro" id="IPR017981">
    <property type="entry name" value="GPCR_2-like_7TM"/>
</dbReference>
<comment type="caution">
    <text evidence="8">The sequence shown here is derived from an EMBL/GenBank/DDBJ whole genome shotgun (WGS) entry which is preliminary data.</text>
</comment>
<dbReference type="PANTHER" id="PTHR45902">
    <property type="entry name" value="LATROPHILIN RECEPTOR-LIKE PROTEIN A"/>
    <property type="match status" value="1"/>
</dbReference>
<dbReference type="AlphaFoldDB" id="A0AAQ4DZD4"/>
<protein>
    <recommendedName>
        <fullName evidence="7">G-protein coupled receptors family 2 profile 2 domain-containing protein</fullName>
    </recommendedName>
</protein>
<dbReference type="PANTHER" id="PTHR45902:SF1">
    <property type="entry name" value="LATROPHILIN RECEPTOR-LIKE PROTEIN A"/>
    <property type="match status" value="1"/>
</dbReference>
<feature type="transmembrane region" description="Helical" evidence="6">
    <location>
        <begin position="592"/>
        <end position="613"/>
    </location>
</feature>
<dbReference type="Proteomes" id="UP001321473">
    <property type="component" value="Unassembled WGS sequence"/>
</dbReference>
<dbReference type="EMBL" id="JARKHS020024930">
    <property type="protein sequence ID" value="KAK8767824.1"/>
    <property type="molecule type" value="Genomic_DNA"/>
</dbReference>
<evidence type="ECO:0000256" key="4">
    <source>
        <dbReference type="ARBA" id="ARBA00023136"/>
    </source>
</evidence>
<gene>
    <name evidence="8" type="ORF">V5799_005397</name>
</gene>
<dbReference type="Pfam" id="PF00002">
    <property type="entry name" value="7tm_2"/>
    <property type="match status" value="1"/>
</dbReference>
<proteinExistence type="predicted"/>
<dbReference type="InterPro" id="IPR000832">
    <property type="entry name" value="GPCR_2_secretin-like"/>
</dbReference>
<dbReference type="GO" id="GO:0016020">
    <property type="term" value="C:membrane"/>
    <property type="evidence" value="ECO:0007669"/>
    <property type="project" value="UniProtKB-SubCell"/>
</dbReference>
<feature type="region of interest" description="Disordered" evidence="5">
    <location>
        <begin position="1"/>
        <end position="26"/>
    </location>
</feature>
<dbReference type="PROSITE" id="PS50261">
    <property type="entry name" value="G_PROTEIN_RECEP_F2_4"/>
    <property type="match status" value="1"/>
</dbReference>
<evidence type="ECO:0000313" key="8">
    <source>
        <dbReference type="EMBL" id="KAK8767824.1"/>
    </source>
</evidence>
<evidence type="ECO:0000256" key="5">
    <source>
        <dbReference type="SAM" id="MobiDB-lite"/>
    </source>
</evidence>
<dbReference type="Gene3D" id="1.20.1070.10">
    <property type="entry name" value="Rhodopsin 7-helix transmembrane proteins"/>
    <property type="match status" value="1"/>
</dbReference>
<dbReference type="CDD" id="cd15039">
    <property type="entry name" value="7tmB3_Methuselah-like"/>
    <property type="match status" value="1"/>
</dbReference>
<evidence type="ECO:0000256" key="2">
    <source>
        <dbReference type="ARBA" id="ARBA00022692"/>
    </source>
</evidence>
<feature type="transmembrane region" description="Helical" evidence="6">
    <location>
        <begin position="477"/>
        <end position="497"/>
    </location>
</feature>
<evidence type="ECO:0000313" key="9">
    <source>
        <dbReference type="Proteomes" id="UP001321473"/>
    </source>
</evidence>
<dbReference type="SUPFAM" id="SSF81321">
    <property type="entry name" value="Family A G protein-coupled receptor-like"/>
    <property type="match status" value="1"/>
</dbReference>
<keyword evidence="9" id="KW-1185">Reference proteome</keyword>
<feature type="transmembrane region" description="Helical" evidence="6">
    <location>
        <begin position="403"/>
        <end position="423"/>
    </location>
</feature>
<feature type="transmembrane region" description="Helical" evidence="6">
    <location>
        <begin position="517"/>
        <end position="545"/>
    </location>
</feature>
<feature type="domain" description="G-protein coupled receptors family 2 profile 2" evidence="7">
    <location>
        <begin position="367"/>
        <end position="617"/>
    </location>
</feature>
<feature type="transmembrane region" description="Helical" evidence="6">
    <location>
        <begin position="566"/>
        <end position="586"/>
    </location>
</feature>
<keyword evidence="4 6" id="KW-0472">Membrane</keyword>
<sequence>MLSNSFQNEAHFPEQQNKQEKKTSDDPDMRLLPHLLLLLLARCAASQRECNGTLISYAKQDEHPVFGDLSSDLFESITKCPSDFDCCSDGTFSCYNWTYLTCSCTGFCEDFGDCCWDCERRGVDVDAVPLNSKWRCTSLLLEGSVSKHAFLASRCDDLWPVHDDVRERCENVNFSPGEMFFYIPVTSKRSLVTYRNAFCAFCSYDLDEVQFWKVVVGTNGKQRLRPPAYITEDFYGHLRQCSRFPLIQDCPEETAESVTRHCKGFFAPVMDESYESVFYKNAYCARCNGANVASLSCVPAERISSKTSVEVKVSVKLPELDLSSIFRTVAKNDSCFSAYNGKCYIQSLTYRYRNATAAGPSMAVMIRGYLTIVCISVSLFCLLLKLAIYIVSKEGRTFSSRCTLCLSMTLFFTHLFFLVFNAADFGRKVCIASAVFIHFGFLSTAFWTAVISYDIWKTLILVRRPSGDWKSLVRYCLAGWGLPLLVIGVASIINWTRSDSLLSPSYGMPRCFINNKWSHVVFFLAPMLVLLLVDISFYLHTVFTIRKTESQSQKFDFKTNVKPSRILLFVKLAFIMGVSWLLGLVSGLVNSLLMDCISIVFIGLQGVFLFFGFRDHRRISKMVSSSSLISGLLSQQRSRSSTTATTDVALANQLPALGITHRERMSNDIAST</sequence>
<feature type="transmembrane region" description="Helical" evidence="6">
    <location>
        <begin position="435"/>
        <end position="456"/>
    </location>
</feature>
<dbReference type="GO" id="GO:0004930">
    <property type="term" value="F:G protein-coupled receptor activity"/>
    <property type="evidence" value="ECO:0007669"/>
    <property type="project" value="InterPro"/>
</dbReference>
<reference evidence="8 9" key="1">
    <citation type="journal article" date="2023" name="Arcadia Sci">
        <title>De novo assembly of a long-read Amblyomma americanum tick genome.</title>
        <authorList>
            <person name="Chou S."/>
            <person name="Poskanzer K.E."/>
            <person name="Rollins M."/>
            <person name="Thuy-Boun P.S."/>
        </authorList>
    </citation>
    <scope>NUCLEOTIDE SEQUENCE [LARGE SCALE GENOMIC DNA]</scope>
    <source>
        <strain evidence="8">F_SG_1</strain>
        <tissue evidence="8">Salivary glands</tissue>
    </source>
</reference>
<accession>A0AAQ4DZD4</accession>
<evidence type="ECO:0000256" key="1">
    <source>
        <dbReference type="ARBA" id="ARBA00004141"/>
    </source>
</evidence>
<dbReference type="InterPro" id="IPR053231">
    <property type="entry name" value="GPCR_LN-TM7"/>
</dbReference>
<feature type="transmembrane region" description="Helical" evidence="6">
    <location>
        <begin position="369"/>
        <end position="391"/>
    </location>
</feature>
<feature type="compositionally biased region" description="Basic and acidic residues" evidence="5">
    <location>
        <begin position="17"/>
        <end position="26"/>
    </location>
</feature>
<keyword evidence="2 6" id="KW-0812">Transmembrane</keyword>
<name>A0AAQ4DZD4_AMBAM</name>
<evidence type="ECO:0000256" key="6">
    <source>
        <dbReference type="SAM" id="Phobius"/>
    </source>
</evidence>